<feature type="signal peptide" evidence="2">
    <location>
        <begin position="1"/>
        <end position="27"/>
    </location>
</feature>
<feature type="chain" id="PRO_5045706653" description="J domain-containing protein" evidence="2">
    <location>
        <begin position="28"/>
        <end position="183"/>
    </location>
</feature>
<protein>
    <recommendedName>
        <fullName evidence="3">J domain-containing protein</fullName>
    </recommendedName>
</protein>
<feature type="region of interest" description="Disordered" evidence="1">
    <location>
        <begin position="155"/>
        <end position="183"/>
    </location>
</feature>
<name>A0ABP0R0U7_9DINO</name>
<sequence>MSRAGRCMSAVLLSAAWCFSNPFQVLGLTPEADGPAVHRALRRLAKVYHPDVPETGDDRLFRQVLWAAEELSSPERRRSWTLRKAAVEAEEAGRYAGRKPFEEYEILESEFFDLAGMAPTGPNATPVKGGEHTTGRGSMAWLAPTRVARTRLHGVPRAPKTRAGGTGAATRRANHGSINASEP</sequence>
<dbReference type="InterPro" id="IPR001623">
    <property type="entry name" value="DnaJ_domain"/>
</dbReference>
<dbReference type="SUPFAM" id="SSF46565">
    <property type="entry name" value="Chaperone J-domain"/>
    <property type="match status" value="1"/>
</dbReference>
<reference evidence="4 5" key="1">
    <citation type="submission" date="2024-02" db="EMBL/GenBank/DDBJ databases">
        <authorList>
            <person name="Chen Y."/>
            <person name="Shah S."/>
            <person name="Dougan E. K."/>
            <person name="Thang M."/>
            <person name="Chan C."/>
        </authorList>
    </citation>
    <scope>NUCLEOTIDE SEQUENCE [LARGE SCALE GENOMIC DNA]</scope>
</reference>
<dbReference type="SMART" id="SM00271">
    <property type="entry name" value="DnaJ"/>
    <property type="match status" value="1"/>
</dbReference>
<feature type="domain" description="J" evidence="3">
    <location>
        <begin position="21"/>
        <end position="105"/>
    </location>
</feature>
<organism evidence="4 5">
    <name type="scientific">Durusdinium trenchii</name>
    <dbReference type="NCBI Taxonomy" id="1381693"/>
    <lineage>
        <taxon>Eukaryota</taxon>
        <taxon>Sar</taxon>
        <taxon>Alveolata</taxon>
        <taxon>Dinophyceae</taxon>
        <taxon>Suessiales</taxon>
        <taxon>Symbiodiniaceae</taxon>
        <taxon>Durusdinium</taxon>
    </lineage>
</organism>
<evidence type="ECO:0000313" key="5">
    <source>
        <dbReference type="Proteomes" id="UP001642484"/>
    </source>
</evidence>
<dbReference type="EMBL" id="CAXAMN010025273">
    <property type="protein sequence ID" value="CAK9093928.1"/>
    <property type="molecule type" value="Genomic_DNA"/>
</dbReference>
<dbReference type="Gene3D" id="1.10.287.110">
    <property type="entry name" value="DnaJ domain"/>
    <property type="match status" value="1"/>
</dbReference>
<dbReference type="Proteomes" id="UP001642484">
    <property type="component" value="Unassembled WGS sequence"/>
</dbReference>
<dbReference type="Pfam" id="PF00226">
    <property type="entry name" value="DnaJ"/>
    <property type="match status" value="1"/>
</dbReference>
<proteinExistence type="predicted"/>
<accession>A0ABP0R0U7</accession>
<dbReference type="PROSITE" id="PS50076">
    <property type="entry name" value="DNAJ_2"/>
    <property type="match status" value="1"/>
</dbReference>
<evidence type="ECO:0000256" key="1">
    <source>
        <dbReference type="SAM" id="MobiDB-lite"/>
    </source>
</evidence>
<gene>
    <name evidence="4" type="ORF">CCMP2556_LOCUS44829</name>
</gene>
<evidence type="ECO:0000313" key="4">
    <source>
        <dbReference type="EMBL" id="CAK9093928.1"/>
    </source>
</evidence>
<evidence type="ECO:0000256" key="2">
    <source>
        <dbReference type="SAM" id="SignalP"/>
    </source>
</evidence>
<comment type="caution">
    <text evidence="4">The sequence shown here is derived from an EMBL/GenBank/DDBJ whole genome shotgun (WGS) entry which is preliminary data.</text>
</comment>
<keyword evidence="2" id="KW-0732">Signal</keyword>
<evidence type="ECO:0000259" key="3">
    <source>
        <dbReference type="PROSITE" id="PS50076"/>
    </source>
</evidence>
<keyword evidence="5" id="KW-1185">Reference proteome</keyword>
<dbReference type="CDD" id="cd06257">
    <property type="entry name" value="DnaJ"/>
    <property type="match status" value="1"/>
</dbReference>
<dbReference type="InterPro" id="IPR036869">
    <property type="entry name" value="J_dom_sf"/>
</dbReference>